<feature type="transmembrane region" description="Helical" evidence="1">
    <location>
        <begin position="109"/>
        <end position="130"/>
    </location>
</feature>
<dbReference type="RefSeq" id="WP_156052242.1">
    <property type="nucleotide sequence ID" value="NZ_JBIRUQ010000003.1"/>
</dbReference>
<dbReference type="EMBL" id="JBIRUQ010000003">
    <property type="protein sequence ID" value="MFI1461870.1"/>
    <property type="molecule type" value="Genomic_DNA"/>
</dbReference>
<feature type="transmembrane region" description="Helical" evidence="1">
    <location>
        <begin position="172"/>
        <end position="198"/>
    </location>
</feature>
<feature type="transmembrane region" description="Helical" evidence="1">
    <location>
        <begin position="12"/>
        <end position="34"/>
    </location>
</feature>
<evidence type="ECO:0000256" key="1">
    <source>
        <dbReference type="SAM" id="Phobius"/>
    </source>
</evidence>
<reference evidence="2 3" key="1">
    <citation type="submission" date="2024-10" db="EMBL/GenBank/DDBJ databases">
        <title>The Natural Products Discovery Center: Release of the First 8490 Sequenced Strains for Exploring Actinobacteria Biosynthetic Diversity.</title>
        <authorList>
            <person name="Kalkreuter E."/>
            <person name="Kautsar S.A."/>
            <person name="Yang D."/>
            <person name="Bader C.D."/>
            <person name="Teijaro C.N."/>
            <person name="Fluegel L."/>
            <person name="Davis C.M."/>
            <person name="Simpson J.R."/>
            <person name="Lauterbach L."/>
            <person name="Steele A.D."/>
            <person name="Gui C."/>
            <person name="Meng S."/>
            <person name="Li G."/>
            <person name="Viehrig K."/>
            <person name="Ye F."/>
            <person name="Su P."/>
            <person name="Kiefer A.F."/>
            <person name="Nichols A."/>
            <person name="Cepeda A.J."/>
            <person name="Yan W."/>
            <person name="Fan B."/>
            <person name="Jiang Y."/>
            <person name="Adhikari A."/>
            <person name="Zheng C.-J."/>
            <person name="Schuster L."/>
            <person name="Cowan T.M."/>
            <person name="Smanski M.J."/>
            <person name="Chevrette M.G."/>
            <person name="De Carvalho L.P.S."/>
            <person name="Shen B."/>
        </authorList>
    </citation>
    <scope>NUCLEOTIDE SEQUENCE [LARGE SCALE GENOMIC DNA]</scope>
    <source>
        <strain evidence="2 3">NPDC020568</strain>
    </source>
</reference>
<protein>
    <submittedName>
        <fullName evidence="2">Uncharacterized protein</fullName>
    </submittedName>
</protein>
<feature type="transmembrane region" description="Helical" evidence="1">
    <location>
        <begin position="40"/>
        <end position="65"/>
    </location>
</feature>
<gene>
    <name evidence="2" type="ORF">ACH4WX_14235</name>
</gene>
<keyword evidence="1" id="KW-0812">Transmembrane</keyword>
<keyword evidence="1" id="KW-0472">Membrane</keyword>
<dbReference type="Proteomes" id="UP001611263">
    <property type="component" value="Unassembled WGS sequence"/>
</dbReference>
<dbReference type="GeneID" id="93507193"/>
<evidence type="ECO:0000313" key="2">
    <source>
        <dbReference type="EMBL" id="MFI1461870.1"/>
    </source>
</evidence>
<organism evidence="2 3">
    <name type="scientific">Nocardia carnea</name>
    <dbReference type="NCBI Taxonomy" id="37328"/>
    <lineage>
        <taxon>Bacteria</taxon>
        <taxon>Bacillati</taxon>
        <taxon>Actinomycetota</taxon>
        <taxon>Actinomycetes</taxon>
        <taxon>Mycobacteriales</taxon>
        <taxon>Nocardiaceae</taxon>
        <taxon>Nocardia</taxon>
    </lineage>
</organism>
<keyword evidence="3" id="KW-1185">Reference proteome</keyword>
<comment type="caution">
    <text evidence="2">The sequence shown here is derived from an EMBL/GenBank/DDBJ whole genome shotgun (WGS) entry which is preliminary data.</text>
</comment>
<feature type="transmembrane region" description="Helical" evidence="1">
    <location>
        <begin position="142"/>
        <end position="160"/>
    </location>
</feature>
<keyword evidence="1" id="KW-1133">Transmembrane helix</keyword>
<name>A0ABW7TRE6_9NOCA</name>
<accession>A0ABW7TRE6</accession>
<feature type="transmembrane region" description="Helical" evidence="1">
    <location>
        <begin position="77"/>
        <end position="97"/>
    </location>
</feature>
<sequence length="220" mass="22852">MTAQSMRWWWRWFRYVTAGELLGFLVPAVVGASIRDARPFLAALLLVVAGIGEGAILGSIQAWVLREAVSGMPARQWVVATMAGAGLAWSVGAVLVASEGLQGWPVPAVVLTVAVGAPVMLGSLGVAQWWVLRSLIAGTGSWVWVTAAAWMLGLTAFALVSTPLWQPGQSTAAVVSIAVLAGLVMSSVMAGITGAWLVHLLNGRHCTAGGGGRRSVERGA</sequence>
<evidence type="ECO:0000313" key="3">
    <source>
        <dbReference type="Proteomes" id="UP001611263"/>
    </source>
</evidence>
<proteinExistence type="predicted"/>